<protein>
    <submittedName>
        <fullName evidence="1">Uncharacterized protein</fullName>
    </submittedName>
</protein>
<sequence length="74" mass="8611">YSRTTVGRWPADEMDDRHLRRQLSQIGGALEEVGPLLPRCLTAEIVLRELERKGEGVWAEARWIEDYRDCLATR</sequence>
<name>A0A6J4ST64_9ACTN</name>
<dbReference type="AlphaFoldDB" id="A0A6J4ST64"/>
<feature type="non-terminal residue" evidence="1">
    <location>
        <position position="1"/>
    </location>
</feature>
<organism evidence="1">
    <name type="scientific">uncultured Solirubrobacteraceae bacterium</name>
    <dbReference type="NCBI Taxonomy" id="1162706"/>
    <lineage>
        <taxon>Bacteria</taxon>
        <taxon>Bacillati</taxon>
        <taxon>Actinomycetota</taxon>
        <taxon>Thermoleophilia</taxon>
        <taxon>Solirubrobacterales</taxon>
        <taxon>Solirubrobacteraceae</taxon>
        <taxon>environmental samples</taxon>
    </lineage>
</organism>
<proteinExistence type="predicted"/>
<evidence type="ECO:0000313" key="1">
    <source>
        <dbReference type="EMBL" id="CAA9504622.1"/>
    </source>
</evidence>
<accession>A0A6J4ST64</accession>
<dbReference type="EMBL" id="CADCVQ010000089">
    <property type="protein sequence ID" value="CAA9504622.1"/>
    <property type="molecule type" value="Genomic_DNA"/>
</dbReference>
<gene>
    <name evidence="1" type="ORF">AVDCRST_MAG67-2250</name>
</gene>
<reference evidence="1" key="1">
    <citation type="submission" date="2020-02" db="EMBL/GenBank/DDBJ databases">
        <authorList>
            <person name="Meier V. D."/>
        </authorList>
    </citation>
    <scope>NUCLEOTIDE SEQUENCE</scope>
    <source>
        <strain evidence="1">AVDCRST_MAG67</strain>
    </source>
</reference>